<dbReference type="CDD" id="cd02440">
    <property type="entry name" value="AdoMet_MTases"/>
    <property type="match status" value="1"/>
</dbReference>
<proteinExistence type="predicted"/>
<dbReference type="EMBL" id="CP000511">
    <property type="protein sequence ID" value="ABM16283.1"/>
    <property type="molecule type" value="Genomic_DNA"/>
</dbReference>
<dbReference type="KEGG" id="mva:Mvan_5517"/>
<dbReference type="Proteomes" id="UP000009159">
    <property type="component" value="Chromosome"/>
</dbReference>
<protein>
    <submittedName>
        <fullName evidence="5">Methyltransferase type 11</fullName>
    </submittedName>
</protein>
<dbReference type="PROSITE" id="PS01184">
    <property type="entry name" value="UBIE_2"/>
    <property type="match status" value="1"/>
</dbReference>
<reference evidence="5" key="1">
    <citation type="submission" date="2006-12" db="EMBL/GenBank/DDBJ databases">
        <title>Complete sequence of Mycobacterium vanbaalenii PYR-1.</title>
        <authorList>
            <consortium name="US DOE Joint Genome Institute"/>
            <person name="Copeland A."/>
            <person name="Lucas S."/>
            <person name="Lapidus A."/>
            <person name="Barry K."/>
            <person name="Detter J.C."/>
            <person name="Glavina del Rio T."/>
            <person name="Hammon N."/>
            <person name="Israni S."/>
            <person name="Dalin E."/>
            <person name="Tice H."/>
            <person name="Pitluck S."/>
            <person name="Singan V."/>
            <person name="Schmutz J."/>
            <person name="Larimer F."/>
            <person name="Land M."/>
            <person name="Hauser L."/>
            <person name="Kyrpides N."/>
            <person name="Anderson I.J."/>
            <person name="Miller C."/>
            <person name="Richardson P."/>
        </authorList>
    </citation>
    <scope>NUCLEOTIDE SEQUENCE [LARGE SCALE GENOMIC DNA]</scope>
    <source>
        <strain evidence="5">PYR-1</strain>
    </source>
</reference>
<dbReference type="InterPro" id="IPR041698">
    <property type="entry name" value="Methyltransf_25"/>
</dbReference>
<keyword evidence="3" id="KW-0949">S-adenosyl-L-methionine</keyword>
<keyword evidence="2" id="KW-0808">Transferase</keyword>
<dbReference type="AlphaFoldDB" id="A1TGI3"/>
<evidence type="ECO:0000259" key="4">
    <source>
        <dbReference type="Pfam" id="PF13649"/>
    </source>
</evidence>
<dbReference type="InterPro" id="IPR050508">
    <property type="entry name" value="Methyltransf_Superfamily"/>
</dbReference>
<evidence type="ECO:0000256" key="2">
    <source>
        <dbReference type="ARBA" id="ARBA00022679"/>
    </source>
</evidence>
<dbReference type="eggNOG" id="COG2226">
    <property type="taxonomic scope" value="Bacteria"/>
</dbReference>
<feature type="domain" description="Methyltransferase" evidence="4">
    <location>
        <begin position="66"/>
        <end position="161"/>
    </location>
</feature>
<evidence type="ECO:0000256" key="1">
    <source>
        <dbReference type="ARBA" id="ARBA00022603"/>
    </source>
</evidence>
<accession>A1TGI3</accession>
<dbReference type="PANTHER" id="PTHR42912">
    <property type="entry name" value="METHYLTRANSFERASE"/>
    <property type="match status" value="1"/>
</dbReference>
<evidence type="ECO:0000256" key="3">
    <source>
        <dbReference type="ARBA" id="ARBA00022691"/>
    </source>
</evidence>
<dbReference type="InterPro" id="IPR023576">
    <property type="entry name" value="UbiE/COQ5_MeTrFase_CS"/>
</dbReference>
<dbReference type="GO" id="GO:0008168">
    <property type="term" value="F:methyltransferase activity"/>
    <property type="evidence" value="ECO:0007669"/>
    <property type="project" value="UniProtKB-KW"/>
</dbReference>
<keyword evidence="6" id="KW-1185">Reference proteome</keyword>
<dbReference type="SUPFAM" id="SSF53335">
    <property type="entry name" value="S-adenosyl-L-methionine-dependent methyltransferases"/>
    <property type="match status" value="1"/>
</dbReference>
<dbReference type="InterPro" id="IPR029063">
    <property type="entry name" value="SAM-dependent_MTases_sf"/>
</dbReference>
<dbReference type="Pfam" id="PF13649">
    <property type="entry name" value="Methyltransf_25"/>
    <property type="match status" value="1"/>
</dbReference>
<dbReference type="HOGENOM" id="CLU_037990_11_2_11"/>
<dbReference type="STRING" id="350058.Mvan_5517"/>
<sequence length="228" mass="24739">MVSMDHMTENPPHPVARTWGNRHDYLPAAGRDFFLPAYDLLVRLLGTYPLYDELVTQAELAGELDVLEIGCGTGNLTARALRAAPSARITATDPDPRAVTRARRKAAGEGPVRFETAYAQELPFADASFDRVLSSLMLHHLDDGTKVSALAEAWRVLRPGGRLHIVDVGGADQPEGLMSRLTGHRHAAAGARLPQLVEAAGFDTTVVATRRLRVFGPVSFIRATRPGE</sequence>
<organism evidence="5 6">
    <name type="scientific">Mycolicibacterium vanbaalenii (strain DSM 7251 / JCM 13017 / BCRC 16820 / KCTC 9966 / NRRL B-24157 / PYR-1)</name>
    <name type="common">Mycobacterium vanbaalenii</name>
    <dbReference type="NCBI Taxonomy" id="350058"/>
    <lineage>
        <taxon>Bacteria</taxon>
        <taxon>Bacillati</taxon>
        <taxon>Actinomycetota</taxon>
        <taxon>Actinomycetes</taxon>
        <taxon>Mycobacteriales</taxon>
        <taxon>Mycobacteriaceae</taxon>
        <taxon>Mycolicibacterium</taxon>
    </lineage>
</organism>
<keyword evidence="1 5" id="KW-0489">Methyltransferase</keyword>
<evidence type="ECO:0000313" key="6">
    <source>
        <dbReference type="Proteomes" id="UP000009159"/>
    </source>
</evidence>
<dbReference type="Gene3D" id="3.40.50.150">
    <property type="entry name" value="Vaccinia Virus protein VP39"/>
    <property type="match status" value="1"/>
</dbReference>
<gene>
    <name evidence="5" type="ordered locus">Mvan_5517</name>
</gene>
<name>A1TGI3_MYCVP</name>
<evidence type="ECO:0000313" key="5">
    <source>
        <dbReference type="EMBL" id="ABM16283.1"/>
    </source>
</evidence>
<dbReference type="GO" id="GO:0032259">
    <property type="term" value="P:methylation"/>
    <property type="evidence" value="ECO:0007669"/>
    <property type="project" value="UniProtKB-KW"/>
</dbReference>